<dbReference type="SMART" id="SM00849">
    <property type="entry name" value="Lactamase_B"/>
    <property type="match status" value="1"/>
</dbReference>
<proteinExistence type="inferred from homology"/>
<dbReference type="InterPro" id="IPR038536">
    <property type="entry name" value="Alkyl/aryl-sulf_dimr_sf"/>
</dbReference>
<dbReference type="SUPFAM" id="SSF55718">
    <property type="entry name" value="SCP-like"/>
    <property type="match status" value="1"/>
</dbReference>
<dbReference type="Gene3D" id="3.30.1050.10">
    <property type="entry name" value="SCP2 sterol-binding domain"/>
    <property type="match status" value="1"/>
</dbReference>
<evidence type="ECO:0000313" key="7">
    <source>
        <dbReference type="EMBL" id="EQB08083.1"/>
    </source>
</evidence>
<keyword evidence="8" id="KW-1185">Reference proteome</keyword>
<dbReference type="GO" id="GO:0046983">
    <property type="term" value="F:protein dimerization activity"/>
    <property type="evidence" value="ECO:0007669"/>
    <property type="project" value="InterPro"/>
</dbReference>
<organism evidence="7 8">
    <name type="scientific">Sphingobium quisquiliarum P25</name>
    <dbReference type="NCBI Taxonomy" id="1329909"/>
    <lineage>
        <taxon>Bacteria</taxon>
        <taxon>Pseudomonadati</taxon>
        <taxon>Pseudomonadota</taxon>
        <taxon>Alphaproteobacteria</taxon>
        <taxon>Sphingomonadales</taxon>
        <taxon>Sphingomonadaceae</taxon>
        <taxon>Sphingobium</taxon>
    </lineage>
</organism>
<dbReference type="Proteomes" id="UP000015525">
    <property type="component" value="Unassembled WGS sequence"/>
</dbReference>
<dbReference type="EMBL" id="ATHO01000071">
    <property type="protein sequence ID" value="EQB08083.1"/>
    <property type="molecule type" value="Genomic_DNA"/>
</dbReference>
<dbReference type="Gene3D" id="1.25.40.880">
    <property type="entry name" value="Alkyl sulfatase, dimerisation domain"/>
    <property type="match status" value="1"/>
</dbReference>
<evidence type="ECO:0000256" key="5">
    <source>
        <dbReference type="SAM" id="SignalP"/>
    </source>
</evidence>
<evidence type="ECO:0000256" key="3">
    <source>
        <dbReference type="ARBA" id="ARBA00022833"/>
    </source>
</evidence>
<dbReference type="InterPro" id="IPR029229">
    <property type="entry name" value="Alkyl_sulf_C"/>
</dbReference>
<dbReference type="PATRIC" id="fig|1329909.3.peg.1671"/>
<dbReference type="Pfam" id="PF14864">
    <property type="entry name" value="Alkyl_sulf_C"/>
    <property type="match status" value="1"/>
</dbReference>
<dbReference type="PANTHER" id="PTHR43223:SF1">
    <property type="entry name" value="ALKYL_ARYL-SULFATASE BDS1"/>
    <property type="match status" value="1"/>
</dbReference>
<dbReference type="PROSITE" id="PS51257">
    <property type="entry name" value="PROKAR_LIPOPROTEIN"/>
    <property type="match status" value="1"/>
</dbReference>
<dbReference type="PANTHER" id="PTHR43223">
    <property type="entry name" value="ALKYL/ARYL-SULFATASE"/>
    <property type="match status" value="1"/>
</dbReference>
<dbReference type="SUPFAM" id="SSF56281">
    <property type="entry name" value="Metallo-hydrolase/oxidoreductase"/>
    <property type="match status" value="1"/>
</dbReference>
<sequence>MTFRAKQSVRRFILGTAALACACAGTLSAAAAPANLAYDKPAPTINPKLTALSKAMQPKVYKVSNRVYVAVGYGDANSTMVIGDDGLIIIDTTESLTSGRAVEAEFRKISKLPVKGIIYTHHHMDHLGGAAAFVQPQDAMSGKVTVISQADTMKLLASSETAKANPLFTRDIMTARFAYMFGAYLPKGPEGVVNNGTGPAMVAGPVGLVPPNKLVDDTLDVTIAGVRLHIVRTPGETDDAISVWMPDLKMLATGDLLMGETFPNLYTLRGAEIRNPITWYRSIDRVRAFPAEYLVLSHGRPALGRDKVASVLTNHRDAIQYVHDQAVRLMNKGYGPDELAAAISQLPPHLRDDPYLAQFYGSVSSSVRQLYASYFGWFEGDPTTLNLLPPKDRAQRNLALMGGEAHVVAEAQKALAARDYRWVADMLTDVIRVNPSNMNARKLKAQALRQLGYAEVNANARNWYLTSAQELEGAPLQIQNDWFRGVASPQARVAQFNAMPGRAIIGLFAPRLQAERTLDVHKTLAFVLSDSGDQAGIEIRRGIAEVYTQAPPSPDFTVSTTKAALARLAAGDTTLAHLIESNAATVQGDRQGAETFMSYFDPPLKDWSDLHFTTR</sequence>
<name>T0H7J6_9SPHN</name>
<keyword evidence="2" id="KW-0378">Hydrolase</keyword>
<dbReference type="InterPro" id="IPR052195">
    <property type="entry name" value="Bact_Alkyl/Aryl-Sulfatase"/>
</dbReference>
<dbReference type="Gene3D" id="3.60.15.30">
    <property type="entry name" value="Metallo-beta-lactamase domain"/>
    <property type="match status" value="1"/>
</dbReference>
<dbReference type="InterPro" id="IPR036866">
    <property type="entry name" value="RibonucZ/Hydroxyglut_hydro"/>
</dbReference>
<dbReference type="InterPro" id="IPR044097">
    <property type="entry name" value="Bds1/SdsA1_MBL-fold"/>
</dbReference>
<feature type="signal peptide" evidence="5">
    <location>
        <begin position="1"/>
        <end position="31"/>
    </location>
</feature>
<protein>
    <recommendedName>
        <fullName evidence="6">Metallo-beta-lactamase domain-containing protein</fullName>
    </recommendedName>
</protein>
<dbReference type="CDD" id="cd07710">
    <property type="entry name" value="arylsulfatase_Sdsa1-like_MBL-fold"/>
    <property type="match status" value="1"/>
</dbReference>
<evidence type="ECO:0000256" key="4">
    <source>
        <dbReference type="ARBA" id="ARBA00033751"/>
    </source>
</evidence>
<dbReference type="RefSeq" id="WP_021238003.1">
    <property type="nucleotide sequence ID" value="NZ_ATHO01000071.1"/>
</dbReference>
<comment type="similarity">
    <text evidence="4">Belongs to the metallo-beta-lactamase superfamily. Type III sulfatase family.</text>
</comment>
<evidence type="ECO:0000256" key="2">
    <source>
        <dbReference type="ARBA" id="ARBA00022801"/>
    </source>
</evidence>
<dbReference type="AlphaFoldDB" id="T0H7J6"/>
<dbReference type="InterPro" id="IPR036527">
    <property type="entry name" value="SCP2_sterol-bd_dom_sf"/>
</dbReference>
<evidence type="ECO:0000259" key="6">
    <source>
        <dbReference type="SMART" id="SM00849"/>
    </source>
</evidence>
<comment type="caution">
    <text evidence="7">The sequence shown here is derived from an EMBL/GenBank/DDBJ whole genome shotgun (WGS) entry which is preliminary data.</text>
</comment>
<dbReference type="GO" id="GO:0018741">
    <property type="term" value="F:linear primary-alkylsulfatase activity"/>
    <property type="evidence" value="ECO:0007669"/>
    <property type="project" value="InterPro"/>
</dbReference>
<feature type="domain" description="Metallo-beta-lactamase" evidence="6">
    <location>
        <begin position="75"/>
        <end position="298"/>
    </location>
</feature>
<evidence type="ECO:0000313" key="8">
    <source>
        <dbReference type="Proteomes" id="UP000015525"/>
    </source>
</evidence>
<keyword evidence="1" id="KW-0479">Metal-binding</keyword>
<dbReference type="Pfam" id="PF14863">
    <property type="entry name" value="Alkyl_sulf_dimr"/>
    <property type="match status" value="1"/>
</dbReference>
<evidence type="ECO:0000256" key="1">
    <source>
        <dbReference type="ARBA" id="ARBA00022723"/>
    </source>
</evidence>
<gene>
    <name evidence="7" type="ORF">L288_08650</name>
</gene>
<dbReference type="Pfam" id="PF00753">
    <property type="entry name" value="Lactamase_B"/>
    <property type="match status" value="1"/>
</dbReference>
<dbReference type="InterPro" id="IPR029228">
    <property type="entry name" value="Alkyl_sulf_dimr"/>
</dbReference>
<reference evidence="7 8" key="1">
    <citation type="journal article" date="2013" name="Genome Announc.">
        <title>Draft Genome Sequence of Sphingobium quisquiliarum Strain P25T, a Novel Hexachlorocyclohexane (HCH)-Degrading Bacterium Isolated from an HCH Dumpsite.</title>
        <authorList>
            <person name="Kumar Singh A."/>
            <person name="Sangwan N."/>
            <person name="Sharma A."/>
            <person name="Gupta V."/>
            <person name="Khurana J.P."/>
            <person name="Lal R."/>
        </authorList>
    </citation>
    <scope>NUCLEOTIDE SEQUENCE [LARGE SCALE GENOMIC DNA]</scope>
    <source>
        <strain evidence="7 8">P25</strain>
    </source>
</reference>
<keyword evidence="5" id="KW-0732">Signal</keyword>
<accession>T0H7J6</accession>
<dbReference type="GO" id="GO:0018909">
    <property type="term" value="P:dodecyl sulfate metabolic process"/>
    <property type="evidence" value="ECO:0007669"/>
    <property type="project" value="InterPro"/>
</dbReference>
<dbReference type="InterPro" id="IPR001279">
    <property type="entry name" value="Metallo-B-lactamas"/>
</dbReference>
<keyword evidence="3" id="KW-0862">Zinc</keyword>
<dbReference type="GO" id="GO:0046872">
    <property type="term" value="F:metal ion binding"/>
    <property type="evidence" value="ECO:0007669"/>
    <property type="project" value="UniProtKB-KW"/>
</dbReference>
<feature type="chain" id="PRO_5004576320" description="Metallo-beta-lactamase domain-containing protein" evidence="5">
    <location>
        <begin position="32"/>
        <end position="615"/>
    </location>
</feature>